<evidence type="ECO:0000259" key="2">
    <source>
        <dbReference type="Pfam" id="PF05229"/>
    </source>
</evidence>
<feature type="chain" id="PRO_5030799073" evidence="1">
    <location>
        <begin position="23"/>
        <end position="322"/>
    </location>
</feature>
<dbReference type="RefSeq" id="WP_182997928.1">
    <property type="nucleotide sequence ID" value="NZ_JABEQJ010000016.1"/>
</dbReference>
<dbReference type="InterPro" id="IPR053167">
    <property type="entry name" value="Spore_coat_component"/>
</dbReference>
<sequence>MKPLVFLTLLLLATLTGGRAWAACSVSTPGTTPLGSLSSLAVSSGGSTTEISSGFSCNGGLLSLIYTQTVNAQIQSIGALTNPAGDSLPMQLCQSANCATTYTAGQTINWSETSLIGLLGLFNGINGTLPLYVRIPPGSYNVSAGVYTGSVTIGWTWNVCWGIGVLGLCAGLDSQTTPVPETIPLTFTITADCRITAPNVVFAPSPLVTAFTDIHQSLTVGCTRGSTYTVGISDGNNADSTSRAMSNGAGSLLRYEIYKQSTTDRWGSTGMQRRADSTADVNPNSLDGITQQQFAYTAHILTTQPTPPAGSYNDNLVVDVQF</sequence>
<dbReference type="Proteomes" id="UP000589085">
    <property type="component" value="Unassembled WGS sequence"/>
</dbReference>
<feature type="domain" description="Spore coat protein U/FanG" evidence="2">
    <location>
        <begin position="20"/>
        <end position="153"/>
    </location>
</feature>
<protein>
    <submittedName>
        <fullName evidence="3">Spore coat U domain-containing protein</fullName>
    </submittedName>
</protein>
<dbReference type="AlphaFoldDB" id="A0A7W4IDV7"/>
<comment type="caution">
    <text evidence="3">The sequence shown here is derived from an EMBL/GenBank/DDBJ whole genome shotgun (WGS) entry which is preliminary data.</text>
</comment>
<evidence type="ECO:0000313" key="4">
    <source>
        <dbReference type="Proteomes" id="UP000589085"/>
    </source>
</evidence>
<keyword evidence="1" id="KW-0732">Signal</keyword>
<dbReference type="EMBL" id="JABEQJ010000016">
    <property type="protein sequence ID" value="MBB2161060.1"/>
    <property type="molecule type" value="Genomic_DNA"/>
</dbReference>
<dbReference type="PANTHER" id="PTHR37089">
    <property type="entry name" value="PROTEIN U-RELATED"/>
    <property type="match status" value="1"/>
</dbReference>
<evidence type="ECO:0000256" key="1">
    <source>
        <dbReference type="SAM" id="SignalP"/>
    </source>
</evidence>
<evidence type="ECO:0000313" key="3">
    <source>
        <dbReference type="EMBL" id="MBB2161060.1"/>
    </source>
</evidence>
<gene>
    <name evidence="3" type="ORF">HLH48_12910</name>
</gene>
<proteinExistence type="predicted"/>
<name>A0A7W4IDV7_9PROT</name>
<dbReference type="PANTHER" id="PTHR37089:SF1">
    <property type="entry name" value="MEMBRANE PROTEIN"/>
    <property type="match status" value="1"/>
</dbReference>
<feature type="domain" description="Spore coat protein U/FanG" evidence="2">
    <location>
        <begin position="183"/>
        <end position="318"/>
    </location>
</feature>
<accession>A0A7W4IDV7</accession>
<dbReference type="Pfam" id="PF05229">
    <property type="entry name" value="SCPU"/>
    <property type="match status" value="2"/>
</dbReference>
<dbReference type="SMART" id="SM00972">
    <property type="entry name" value="SCPU"/>
    <property type="match status" value="2"/>
</dbReference>
<feature type="signal peptide" evidence="1">
    <location>
        <begin position="1"/>
        <end position="22"/>
    </location>
</feature>
<dbReference type="InterPro" id="IPR007893">
    <property type="entry name" value="Spore_coat_U/FanG"/>
</dbReference>
<reference evidence="3 4" key="1">
    <citation type="submission" date="2020-04" db="EMBL/GenBank/DDBJ databases">
        <title>Description of novel Gluconacetobacter.</title>
        <authorList>
            <person name="Sombolestani A."/>
        </authorList>
    </citation>
    <scope>NUCLEOTIDE SEQUENCE [LARGE SCALE GENOMIC DNA]</scope>
    <source>
        <strain evidence="3 4">LMG 19747</strain>
    </source>
</reference>
<organism evidence="3 4">
    <name type="scientific">Gluconacetobacter sacchari</name>
    <dbReference type="NCBI Taxonomy" id="92759"/>
    <lineage>
        <taxon>Bacteria</taxon>
        <taxon>Pseudomonadati</taxon>
        <taxon>Pseudomonadota</taxon>
        <taxon>Alphaproteobacteria</taxon>
        <taxon>Acetobacterales</taxon>
        <taxon>Acetobacteraceae</taxon>
        <taxon>Gluconacetobacter</taxon>
    </lineage>
</organism>